<evidence type="ECO:0000313" key="2">
    <source>
        <dbReference type="EMBL" id="KWU49914.1"/>
    </source>
</evidence>
<dbReference type="InterPro" id="IPR059192">
    <property type="entry name" value="PIN_19"/>
</dbReference>
<proteinExistence type="predicted"/>
<reference evidence="3" key="1">
    <citation type="submission" date="2016-01" db="EMBL/GenBank/DDBJ databases">
        <authorList>
            <person name="Gamez R.M."/>
            <person name="Rodriguez F."/>
            <person name="Bernal J.F."/>
            <person name="Agarwala R."/>
            <person name="Landsman D."/>
            <person name="Marino-Ramirez L."/>
        </authorList>
    </citation>
    <scope>NUCLEOTIDE SEQUENCE [LARGE SCALE GENOMIC DNA]</scope>
    <source>
        <strain evidence="3">Ps006</strain>
    </source>
</reference>
<name>A0A0X7K2P7_9PSED</name>
<sequence>MMDTYIKQYRRKGIIVDTNLLLLALIGGTASIVEFKRTRGYNHEDYQLLLKVIDQFEKLVSTPHILAEVSNLTNGLYGSKLHDFYATLKNSLSTIIEIHNPALDISRDYELSPYGLTDVGIVAAAKDNYLVLTDDLRVAGFAHQHCVDVVNFNHIREASWEV</sequence>
<keyword evidence="1" id="KW-0472">Membrane</keyword>
<evidence type="ECO:0008006" key="4">
    <source>
        <dbReference type="Google" id="ProtNLM"/>
    </source>
</evidence>
<comment type="caution">
    <text evidence="2">The sequence shown here is derived from an EMBL/GenBank/DDBJ whole genome shotgun (WGS) entry which is preliminary data.</text>
</comment>
<gene>
    <name evidence="2" type="ORF">AWV77_15120</name>
</gene>
<dbReference type="AlphaFoldDB" id="A0A0X7K2P7"/>
<dbReference type="OrthoDB" id="6945130at2"/>
<dbReference type="RefSeq" id="WP_060755037.1">
    <property type="nucleotide sequence ID" value="NZ_CP092411.1"/>
</dbReference>
<dbReference type="GeneID" id="97923802"/>
<keyword evidence="1" id="KW-0812">Transmembrane</keyword>
<evidence type="ECO:0000313" key="3">
    <source>
        <dbReference type="Proteomes" id="UP000067111"/>
    </source>
</evidence>
<feature type="transmembrane region" description="Helical" evidence="1">
    <location>
        <begin position="12"/>
        <end position="33"/>
    </location>
</feature>
<evidence type="ECO:0000256" key="1">
    <source>
        <dbReference type="SAM" id="Phobius"/>
    </source>
</evidence>
<dbReference type="EMBL" id="LRMR01000018">
    <property type="protein sequence ID" value="KWU49914.1"/>
    <property type="molecule type" value="Genomic_DNA"/>
</dbReference>
<organism evidence="2 3">
    <name type="scientific">Pseudomonas palleroniana</name>
    <dbReference type="NCBI Taxonomy" id="191390"/>
    <lineage>
        <taxon>Bacteria</taxon>
        <taxon>Pseudomonadati</taxon>
        <taxon>Pseudomonadota</taxon>
        <taxon>Gammaproteobacteria</taxon>
        <taxon>Pseudomonadales</taxon>
        <taxon>Pseudomonadaceae</taxon>
        <taxon>Pseudomonas</taxon>
    </lineage>
</organism>
<protein>
    <recommendedName>
        <fullName evidence="4">PIN domain-containing protein</fullName>
    </recommendedName>
</protein>
<dbReference type="Proteomes" id="UP000067111">
    <property type="component" value="Unassembled WGS sequence"/>
</dbReference>
<dbReference type="CDD" id="cd18702">
    <property type="entry name" value="PIN_VapC_like"/>
    <property type="match status" value="1"/>
</dbReference>
<accession>A0A0X7K2P7</accession>
<keyword evidence="1" id="KW-1133">Transmembrane helix</keyword>